<dbReference type="EMBL" id="JBHSAQ010000011">
    <property type="protein sequence ID" value="MFC3959262.1"/>
    <property type="molecule type" value="Genomic_DNA"/>
</dbReference>
<sequence>MSDDERLPATLSALDDSTCREILEALDEPTSAEGLGEACDLSASTVYRKLDRLRRAGLVERRHVIRPDLSQTTRYAVTFDELAIGVDDLRTACLAADG</sequence>
<comment type="caution">
    <text evidence="2">The sequence shown here is derived from an EMBL/GenBank/DDBJ whole genome shotgun (WGS) entry which is preliminary data.</text>
</comment>
<proteinExistence type="predicted"/>
<dbReference type="Pfam" id="PF12840">
    <property type="entry name" value="HTH_20"/>
    <property type="match status" value="1"/>
</dbReference>
<feature type="domain" description="HTH arsR-type" evidence="1">
    <location>
        <begin position="9"/>
        <end position="91"/>
    </location>
</feature>
<dbReference type="SMART" id="SM00418">
    <property type="entry name" value="HTH_ARSR"/>
    <property type="match status" value="1"/>
</dbReference>
<dbReference type="InterPro" id="IPR011991">
    <property type="entry name" value="ArsR-like_HTH"/>
</dbReference>
<evidence type="ECO:0000313" key="2">
    <source>
        <dbReference type="EMBL" id="MFC3959262.1"/>
    </source>
</evidence>
<dbReference type="InterPro" id="IPR036390">
    <property type="entry name" value="WH_DNA-bd_sf"/>
</dbReference>
<reference evidence="2 3" key="1">
    <citation type="journal article" date="2019" name="Int. J. Syst. Evol. Microbiol.">
        <title>The Global Catalogue of Microorganisms (GCM) 10K type strain sequencing project: providing services to taxonomists for standard genome sequencing and annotation.</title>
        <authorList>
            <consortium name="The Broad Institute Genomics Platform"/>
            <consortium name="The Broad Institute Genome Sequencing Center for Infectious Disease"/>
            <person name="Wu L."/>
            <person name="Ma J."/>
        </authorList>
    </citation>
    <scope>NUCLEOTIDE SEQUENCE [LARGE SCALE GENOMIC DNA]</scope>
    <source>
        <strain evidence="2 3">IBRC-M 10256</strain>
    </source>
</reference>
<dbReference type="RefSeq" id="WP_256532809.1">
    <property type="nucleotide sequence ID" value="NZ_CP101824.1"/>
</dbReference>
<dbReference type="Proteomes" id="UP001595846">
    <property type="component" value="Unassembled WGS sequence"/>
</dbReference>
<dbReference type="CDD" id="cd00090">
    <property type="entry name" value="HTH_ARSR"/>
    <property type="match status" value="1"/>
</dbReference>
<protein>
    <submittedName>
        <fullName evidence="2">Helix-turn-helix domain-containing protein</fullName>
    </submittedName>
</protein>
<gene>
    <name evidence="2" type="ORF">ACFOUR_12930</name>
</gene>
<name>A0ABD5NR25_9EURY</name>
<evidence type="ECO:0000259" key="1">
    <source>
        <dbReference type="SMART" id="SM00418"/>
    </source>
</evidence>
<keyword evidence="3" id="KW-1185">Reference proteome</keyword>
<dbReference type="GeneID" id="73901916"/>
<dbReference type="SUPFAM" id="SSF46785">
    <property type="entry name" value="Winged helix' DNA-binding domain"/>
    <property type="match status" value="1"/>
</dbReference>
<dbReference type="InterPro" id="IPR036388">
    <property type="entry name" value="WH-like_DNA-bd_sf"/>
</dbReference>
<dbReference type="AlphaFoldDB" id="A0ABD5NR25"/>
<dbReference type="Gene3D" id="1.10.10.10">
    <property type="entry name" value="Winged helix-like DNA-binding domain superfamily/Winged helix DNA-binding domain"/>
    <property type="match status" value="1"/>
</dbReference>
<dbReference type="InterPro" id="IPR001845">
    <property type="entry name" value="HTH_ArsR_DNA-bd_dom"/>
</dbReference>
<organism evidence="2 3">
    <name type="scientific">Halovivax cerinus</name>
    <dbReference type="NCBI Taxonomy" id="1487865"/>
    <lineage>
        <taxon>Archaea</taxon>
        <taxon>Methanobacteriati</taxon>
        <taxon>Methanobacteriota</taxon>
        <taxon>Stenosarchaea group</taxon>
        <taxon>Halobacteria</taxon>
        <taxon>Halobacteriales</taxon>
        <taxon>Natrialbaceae</taxon>
        <taxon>Halovivax</taxon>
    </lineage>
</organism>
<evidence type="ECO:0000313" key="3">
    <source>
        <dbReference type="Proteomes" id="UP001595846"/>
    </source>
</evidence>
<accession>A0ABD5NR25</accession>